<dbReference type="eggNOG" id="COG2385">
    <property type="taxonomic scope" value="Bacteria"/>
</dbReference>
<feature type="domain" description="SPOR" evidence="2">
    <location>
        <begin position="84"/>
        <end position="143"/>
    </location>
</feature>
<dbReference type="InterPro" id="IPR013486">
    <property type="entry name" value="SpoIID/LytB"/>
</dbReference>
<accession>F6BGK2</accession>
<dbReference type="Pfam" id="PF05036">
    <property type="entry name" value="SPOR"/>
    <property type="match status" value="1"/>
</dbReference>
<evidence type="ECO:0000313" key="5">
    <source>
        <dbReference type="Proteomes" id="UP000007239"/>
    </source>
</evidence>
<reference evidence="4" key="1">
    <citation type="submission" date="2011-05" db="EMBL/GenBank/DDBJ databases">
        <title>Complete sequence of Thermoanaerobacterium xylanolyticum LX-11.</title>
        <authorList>
            <consortium name="US DOE Joint Genome Institute"/>
            <person name="Lucas S."/>
            <person name="Han J."/>
            <person name="Lapidus A."/>
            <person name="Cheng J.-F."/>
            <person name="Goodwin L."/>
            <person name="Pitluck S."/>
            <person name="Peters L."/>
            <person name="Mikhailova N."/>
            <person name="Lu M."/>
            <person name="Han C."/>
            <person name="Tapia R."/>
            <person name="Land M."/>
            <person name="Hauser L."/>
            <person name="Kyrpides N."/>
            <person name="Ivanova N."/>
            <person name="Pagani I."/>
            <person name="Hemme C."/>
            <person name="Woyke T."/>
        </authorList>
    </citation>
    <scope>NUCLEOTIDE SEQUENCE</scope>
    <source>
        <strain evidence="4">LX-11</strain>
    </source>
</reference>
<dbReference type="InterPro" id="IPR036680">
    <property type="entry name" value="SPOR-like_sf"/>
</dbReference>
<keyword evidence="1" id="KW-0732">Signal</keyword>
<keyword evidence="5" id="KW-1185">Reference proteome</keyword>
<gene>
    <name evidence="4" type="ordered locus">Thexy_1431</name>
</gene>
<dbReference type="PANTHER" id="PTHR30032:SF4">
    <property type="entry name" value="AMIDASE ENHANCER"/>
    <property type="match status" value="1"/>
</dbReference>
<dbReference type="PANTHER" id="PTHR30032">
    <property type="entry name" value="N-ACETYLMURAMOYL-L-ALANINE AMIDASE-RELATED"/>
    <property type="match status" value="1"/>
</dbReference>
<organism evidence="4 5">
    <name type="scientific">Thermoanaerobacterium xylanolyticum (strain ATCC 49914 / DSM 7097 / LX-11)</name>
    <dbReference type="NCBI Taxonomy" id="858215"/>
    <lineage>
        <taxon>Bacteria</taxon>
        <taxon>Bacillati</taxon>
        <taxon>Bacillota</taxon>
        <taxon>Clostridia</taxon>
        <taxon>Thermoanaerobacterales</taxon>
        <taxon>Thermoanaerobacteraceae</taxon>
        <taxon>Thermoanaerobacterium</taxon>
    </lineage>
</organism>
<dbReference type="RefSeq" id="WP_013788203.1">
    <property type="nucleotide sequence ID" value="NC_015555.1"/>
</dbReference>
<dbReference type="Gene3D" id="3.30.70.1070">
    <property type="entry name" value="Sporulation related repeat"/>
    <property type="match status" value="1"/>
</dbReference>
<dbReference type="GO" id="GO:0030435">
    <property type="term" value="P:sporulation resulting in formation of a cellular spore"/>
    <property type="evidence" value="ECO:0007669"/>
    <property type="project" value="InterPro"/>
</dbReference>
<sequence>MRFKKFVSFFLLFTLVLMSTVSYVNASVNMPSLIKIGLFYASNSLPSYSIVSSSGFKVGVDDGAGNVKTIYNISYNNVQVIKDDNFYLQEGNFSDQAMADSQQTKLSSDVSNSVVGYDGNYHIYIGPYLSQSDATAAMNSLKSKFSDVKLVSPNNHIVIVQNGKSVFLDAASNQIYLMDTSGDGPISINGKRYRGYFEFIRQQNSDMTAINVLPLEEYLYGVVPAEMPASWNIEALKAQAVAARTYAVYNIGEYSKYGFDLTDDVNCQVYNGYDGENPNTNKAVDDTKGVIAIYNGQPIEAIFHSHSGGYTEDSENVYTNSVPYLRGVEDKYVFGYNEAIDNWTVSVTADSVAQKLKSSGIDIGNITNIQVTSKSWTGRAIQVTIYGDKGNYVLSKNDIRNFFGLKSNMITISGNGSASNSNTTYIQSQQGIVSKSLSGLAVMSASGQKIVENNDLYILGQSKTIKITSQNGSSTIFTINGSGYGHGVGLSQYGARGMADHGYNYIDILKYYYKGIYVYDTINNKAL</sequence>
<evidence type="ECO:0000259" key="3">
    <source>
        <dbReference type="Pfam" id="PF08486"/>
    </source>
</evidence>
<dbReference type="SUPFAM" id="SSF110997">
    <property type="entry name" value="Sporulation related repeat"/>
    <property type="match status" value="1"/>
</dbReference>
<dbReference type="HOGENOM" id="CLU_021203_3_0_9"/>
<feature type="chain" id="PRO_5003337770" evidence="1">
    <location>
        <begin position="27"/>
        <end position="527"/>
    </location>
</feature>
<dbReference type="InterPro" id="IPR013693">
    <property type="entry name" value="SpoIID/LytB_N"/>
</dbReference>
<dbReference type="NCBIfam" id="TIGR02669">
    <property type="entry name" value="SpoIID_LytB"/>
    <property type="match status" value="1"/>
</dbReference>
<dbReference type="GO" id="GO:0042834">
    <property type="term" value="F:peptidoglycan binding"/>
    <property type="evidence" value="ECO:0007669"/>
    <property type="project" value="InterPro"/>
</dbReference>
<proteinExistence type="predicted"/>
<dbReference type="Pfam" id="PF08486">
    <property type="entry name" value="SpoIID"/>
    <property type="match status" value="1"/>
</dbReference>
<dbReference type="AlphaFoldDB" id="F6BGK2"/>
<feature type="domain" description="Sporulation stage II protein D amidase enhancer LytB N-terminal" evidence="3">
    <location>
        <begin position="204"/>
        <end position="294"/>
    </location>
</feature>
<dbReference type="GO" id="GO:0030288">
    <property type="term" value="C:outer membrane-bounded periplasmic space"/>
    <property type="evidence" value="ECO:0007669"/>
    <property type="project" value="TreeGrafter"/>
</dbReference>
<evidence type="ECO:0000256" key="1">
    <source>
        <dbReference type="SAM" id="SignalP"/>
    </source>
</evidence>
<dbReference type="STRING" id="858215.Thexy_1431"/>
<dbReference type="InterPro" id="IPR007730">
    <property type="entry name" value="SPOR-like_dom"/>
</dbReference>
<dbReference type="EMBL" id="CP002739">
    <property type="protein sequence ID" value="AEF17464.1"/>
    <property type="molecule type" value="Genomic_DNA"/>
</dbReference>
<dbReference type="KEGG" id="txy:Thexy_1431"/>
<evidence type="ECO:0000313" key="4">
    <source>
        <dbReference type="EMBL" id="AEF17464.1"/>
    </source>
</evidence>
<dbReference type="InterPro" id="IPR051922">
    <property type="entry name" value="Bact_Sporulation_Assoc"/>
</dbReference>
<feature type="signal peptide" evidence="1">
    <location>
        <begin position="1"/>
        <end position="26"/>
    </location>
</feature>
<dbReference type="Proteomes" id="UP000007239">
    <property type="component" value="Chromosome"/>
</dbReference>
<evidence type="ECO:0000259" key="2">
    <source>
        <dbReference type="Pfam" id="PF05036"/>
    </source>
</evidence>
<name>F6BGK2_THEXL</name>
<protein>
    <submittedName>
        <fullName evidence="4">SpoIID/LytB domain protein</fullName>
    </submittedName>
</protein>